<evidence type="ECO:0000313" key="1">
    <source>
        <dbReference type="EMBL" id="MBF6301855.1"/>
    </source>
</evidence>
<dbReference type="RefSeq" id="WP_195133069.1">
    <property type="nucleotide sequence ID" value="NZ_JADLQX010000033.1"/>
</dbReference>
<feature type="non-terminal residue" evidence="1">
    <location>
        <position position="1"/>
    </location>
</feature>
<evidence type="ECO:0000313" key="2">
    <source>
        <dbReference type="Proteomes" id="UP000702209"/>
    </source>
</evidence>
<sequence>VDAVVAVWAVQKAGAACLFAGDRTADELTAAGAGFGITREPLPDSDIRWVALDDPQVRQDLAAAPPHPVSYADRVRPLGEEHPAFVVTTANGVVTLSQSEALARAEQVREQYEITYESTTYTTATSGHPAVLEFLASATAGALAVLPTGDLAADLTEAEVTHWFVAPGEPTDSADDEITIVVVE</sequence>
<reference evidence="1 2" key="1">
    <citation type="submission" date="2020-10" db="EMBL/GenBank/DDBJ databases">
        <title>Identification of Nocardia species via Next-generation sequencing and recognition of intraspecies genetic diversity.</title>
        <authorList>
            <person name="Li P."/>
            <person name="Li P."/>
            <person name="Lu B."/>
        </authorList>
    </citation>
    <scope>NUCLEOTIDE SEQUENCE [LARGE SCALE GENOMIC DNA]</scope>
    <source>
        <strain evidence="1 2">BJ06-0157</strain>
    </source>
</reference>
<protein>
    <submittedName>
        <fullName evidence="1">Uncharacterized protein</fullName>
    </submittedName>
</protein>
<keyword evidence="2" id="KW-1185">Reference proteome</keyword>
<accession>A0ABS0CZ22</accession>
<proteinExistence type="predicted"/>
<dbReference type="EMBL" id="JADLQX010000033">
    <property type="protein sequence ID" value="MBF6301855.1"/>
    <property type="molecule type" value="Genomic_DNA"/>
</dbReference>
<dbReference type="SUPFAM" id="SSF56801">
    <property type="entry name" value="Acetyl-CoA synthetase-like"/>
    <property type="match status" value="1"/>
</dbReference>
<name>A0ABS0CZ22_9NOCA</name>
<gene>
    <name evidence="1" type="ORF">IU459_30560</name>
</gene>
<dbReference type="Gene3D" id="3.40.50.12780">
    <property type="entry name" value="N-terminal domain of ligase-like"/>
    <property type="match status" value="1"/>
</dbReference>
<organism evidence="1 2">
    <name type="scientific">Nocardia amamiensis</name>
    <dbReference type="NCBI Taxonomy" id="404578"/>
    <lineage>
        <taxon>Bacteria</taxon>
        <taxon>Bacillati</taxon>
        <taxon>Actinomycetota</taxon>
        <taxon>Actinomycetes</taxon>
        <taxon>Mycobacteriales</taxon>
        <taxon>Nocardiaceae</taxon>
        <taxon>Nocardia</taxon>
    </lineage>
</organism>
<dbReference type="Proteomes" id="UP000702209">
    <property type="component" value="Unassembled WGS sequence"/>
</dbReference>
<comment type="caution">
    <text evidence="1">The sequence shown here is derived from an EMBL/GenBank/DDBJ whole genome shotgun (WGS) entry which is preliminary data.</text>
</comment>
<dbReference type="InterPro" id="IPR042099">
    <property type="entry name" value="ANL_N_sf"/>
</dbReference>